<sequence length="106" mass="11728">MLQCLEEQKKMLNKNKYNHSHTITTAAIVPPAARRSCQAKAFCMTFSLSSSRPSPAPPNSPKSGPWPAPQTCPPTWRSATERGFRANSDRRGRPPWRSTSAPPPAR</sequence>
<name>A0A8D8BRS8_CULPI</name>
<dbReference type="EMBL" id="HBUE01082895">
    <property type="protein sequence ID" value="CAG6478327.1"/>
    <property type="molecule type" value="Transcribed_RNA"/>
</dbReference>
<dbReference type="AlphaFoldDB" id="A0A8D8BRS8"/>
<feature type="compositionally biased region" description="Pro residues" evidence="1">
    <location>
        <begin position="54"/>
        <end position="72"/>
    </location>
</feature>
<proteinExistence type="predicted"/>
<evidence type="ECO:0000256" key="1">
    <source>
        <dbReference type="SAM" id="MobiDB-lite"/>
    </source>
</evidence>
<feature type="region of interest" description="Disordered" evidence="1">
    <location>
        <begin position="48"/>
        <end position="106"/>
    </location>
</feature>
<reference evidence="2" key="1">
    <citation type="submission" date="2021-05" db="EMBL/GenBank/DDBJ databases">
        <authorList>
            <person name="Alioto T."/>
            <person name="Alioto T."/>
            <person name="Gomez Garrido J."/>
        </authorList>
    </citation>
    <scope>NUCLEOTIDE SEQUENCE</scope>
</reference>
<feature type="compositionally biased region" description="Basic and acidic residues" evidence="1">
    <location>
        <begin position="79"/>
        <end position="92"/>
    </location>
</feature>
<accession>A0A8D8BRS8</accession>
<organism evidence="2">
    <name type="scientific">Culex pipiens</name>
    <name type="common">House mosquito</name>
    <dbReference type="NCBI Taxonomy" id="7175"/>
    <lineage>
        <taxon>Eukaryota</taxon>
        <taxon>Metazoa</taxon>
        <taxon>Ecdysozoa</taxon>
        <taxon>Arthropoda</taxon>
        <taxon>Hexapoda</taxon>
        <taxon>Insecta</taxon>
        <taxon>Pterygota</taxon>
        <taxon>Neoptera</taxon>
        <taxon>Endopterygota</taxon>
        <taxon>Diptera</taxon>
        <taxon>Nematocera</taxon>
        <taxon>Culicoidea</taxon>
        <taxon>Culicidae</taxon>
        <taxon>Culicinae</taxon>
        <taxon>Culicini</taxon>
        <taxon>Culex</taxon>
        <taxon>Culex</taxon>
    </lineage>
</organism>
<protein>
    <submittedName>
        <fullName evidence="2">(northern house mosquito) hypothetical protein</fullName>
    </submittedName>
</protein>
<evidence type="ECO:0000313" key="2">
    <source>
        <dbReference type="EMBL" id="CAG6478327.1"/>
    </source>
</evidence>